<organism evidence="3 4">
    <name type="scientific">Apiospora marii</name>
    <dbReference type="NCBI Taxonomy" id="335849"/>
    <lineage>
        <taxon>Eukaryota</taxon>
        <taxon>Fungi</taxon>
        <taxon>Dikarya</taxon>
        <taxon>Ascomycota</taxon>
        <taxon>Pezizomycotina</taxon>
        <taxon>Sordariomycetes</taxon>
        <taxon>Xylariomycetidae</taxon>
        <taxon>Amphisphaeriales</taxon>
        <taxon>Apiosporaceae</taxon>
        <taxon>Apiospora</taxon>
    </lineage>
</organism>
<feature type="compositionally biased region" description="Low complexity" evidence="1">
    <location>
        <begin position="270"/>
        <end position="289"/>
    </location>
</feature>
<feature type="region of interest" description="Disordered" evidence="1">
    <location>
        <begin position="748"/>
        <end position="794"/>
    </location>
</feature>
<reference evidence="3 4" key="1">
    <citation type="submission" date="2023-01" db="EMBL/GenBank/DDBJ databases">
        <title>Analysis of 21 Apiospora genomes using comparative genomics revels a genus with tremendous synthesis potential of carbohydrate active enzymes and secondary metabolites.</title>
        <authorList>
            <person name="Sorensen T."/>
        </authorList>
    </citation>
    <scope>NUCLEOTIDE SEQUENCE [LARGE SCALE GENOMIC DNA]</scope>
    <source>
        <strain evidence="3 4">CBS 20057</strain>
    </source>
</reference>
<proteinExistence type="predicted"/>
<feature type="region of interest" description="Disordered" evidence="1">
    <location>
        <begin position="210"/>
        <end position="295"/>
    </location>
</feature>
<sequence>MRCCFLLFFGLLMLAEASVRQNDNQVLAQYEKLGQCYYYLGYKQVGDIKSDDVEHCETCTNDENIQPTLEETDPAFQFFDEDGFLHNIGKCFCTDDIKPFLDPIIHAIAEAMKMMGDILEKICEGLLETMKQVVDVGIMAIPGGSAVKAVSWGVRAAKTLAENGKTAEDMFGNWVGPVCGDASFKGFDIGAAFQELSGAPDSMGTSVGCLNKKGCKKPPQKPDPPKAPSKPEKPPEKPNTNVPDKPPTNGDKPTATDKKPPATDDKATTTDRQPPTTTTNSPATTTTSTKIDSDDACELQKRVPQANMLVPKLHLGDAESSLDCKARPRTMHITKTKQPIGSYHVTHPMTCSIWAESCVSAADSSSCVSPSSVMRIHAATKSMTEFACAETISNYRKPNPHRLKGDATAQWGTTAILKRAGKHQHFWAWAQGWIPRKDEEEQSGQCERDEWPPAYFWPGDVYAKKNNMVQRVRMNHEKHNGGAGQMFSGFCDKHDAMWTEGPKNNKKTYENRENVKTVGKPDVKAARKGGDGRMTITSVVSVNTHHGVFKIEDWDGLPVDNVWYGMRDNECWPSDLAPEDPGWALLTNDEFYETQHQNLKQYRERYTKPPPLQTLKDALIRHGGTAPYPASQVDASRVKTTLHFNEPKRKLYYVPPEYLMVLPSMQFPAYLKRRGFRNATTEEQNEAAIGDDGPVEAITRRDIKSLAVADIEKMTIEDIHLTTDEDIAHMDDEQLDAWMGRYMELLRKQSQTSSHTSPPVSDAQPTPAGQANPTAEAASVGSLGLDVLPQATAT</sequence>
<comment type="caution">
    <text evidence="3">The sequence shown here is derived from an EMBL/GenBank/DDBJ whole genome shotgun (WGS) entry which is preliminary data.</text>
</comment>
<keyword evidence="2" id="KW-0732">Signal</keyword>
<feature type="signal peptide" evidence="2">
    <location>
        <begin position="1"/>
        <end position="17"/>
    </location>
</feature>
<dbReference type="Proteomes" id="UP001396898">
    <property type="component" value="Unassembled WGS sequence"/>
</dbReference>
<protein>
    <submittedName>
        <fullName evidence="3">Uncharacterized protein</fullName>
    </submittedName>
</protein>
<feature type="compositionally biased region" description="Polar residues" evidence="1">
    <location>
        <begin position="748"/>
        <end position="773"/>
    </location>
</feature>
<accession>A0ABR1RFN6</accession>
<keyword evidence="4" id="KW-1185">Reference proteome</keyword>
<feature type="chain" id="PRO_5045323918" evidence="2">
    <location>
        <begin position="18"/>
        <end position="794"/>
    </location>
</feature>
<evidence type="ECO:0000313" key="4">
    <source>
        <dbReference type="Proteomes" id="UP001396898"/>
    </source>
</evidence>
<evidence type="ECO:0000256" key="1">
    <source>
        <dbReference type="SAM" id="MobiDB-lite"/>
    </source>
</evidence>
<evidence type="ECO:0000256" key="2">
    <source>
        <dbReference type="SAM" id="SignalP"/>
    </source>
</evidence>
<feature type="compositionally biased region" description="Basic and acidic residues" evidence="1">
    <location>
        <begin position="254"/>
        <end position="269"/>
    </location>
</feature>
<dbReference type="EMBL" id="JAQQWI010000016">
    <property type="protein sequence ID" value="KAK8009381.1"/>
    <property type="molecule type" value="Genomic_DNA"/>
</dbReference>
<name>A0ABR1RFN6_9PEZI</name>
<gene>
    <name evidence="3" type="ORF">PG991_011932</name>
</gene>
<evidence type="ECO:0000313" key="3">
    <source>
        <dbReference type="EMBL" id="KAK8009381.1"/>
    </source>
</evidence>